<reference evidence="3" key="1">
    <citation type="submission" date="2025-08" db="UniProtKB">
        <authorList>
            <consortium name="RefSeq"/>
        </authorList>
    </citation>
    <scope>IDENTIFICATION</scope>
</reference>
<feature type="domain" description="Integrase zinc-binding" evidence="1">
    <location>
        <begin position="126"/>
        <end position="180"/>
    </location>
</feature>
<protein>
    <submittedName>
        <fullName evidence="3">Uncharacterized protein LOC120270302</fullName>
    </submittedName>
</protein>
<evidence type="ECO:0000259" key="1">
    <source>
        <dbReference type="Pfam" id="PF17921"/>
    </source>
</evidence>
<dbReference type="Gene3D" id="1.10.340.70">
    <property type="match status" value="1"/>
</dbReference>
<dbReference type="Proteomes" id="UP001515500">
    <property type="component" value="Chromosome 10"/>
</dbReference>
<dbReference type="PANTHER" id="PTHR37984">
    <property type="entry name" value="PROTEIN CBG26694"/>
    <property type="match status" value="1"/>
</dbReference>
<dbReference type="PANTHER" id="PTHR37984:SF5">
    <property type="entry name" value="PROTEIN NYNRIN-LIKE"/>
    <property type="match status" value="1"/>
</dbReference>
<evidence type="ECO:0000313" key="3">
    <source>
        <dbReference type="RefSeq" id="XP_039133251.1"/>
    </source>
</evidence>
<dbReference type="AlphaFoldDB" id="A0AB40C0K7"/>
<dbReference type="Pfam" id="PF17921">
    <property type="entry name" value="Integrase_H2C2"/>
    <property type="match status" value="1"/>
</dbReference>
<dbReference type="InterPro" id="IPR041588">
    <property type="entry name" value="Integrase_H2C2"/>
</dbReference>
<dbReference type="InterPro" id="IPR050951">
    <property type="entry name" value="Retrovirus_Pol_polyprotein"/>
</dbReference>
<keyword evidence="2" id="KW-1185">Reference proteome</keyword>
<sequence>MKMLKLIKDYDLAIEYHPGKANVVADALSRKTSTFLVSATSSYRFQLVALRDMDVKFKIEPKGVLLATFVVRPSLLEHIQKSQRTDKELMKEIQRLEKGEPRGFGLCSDGILVFQGRVCIPRDVGLISAILEEPHSSAYAIHPDNTKMYRTIRENYWWSGMMREIAEFVGRCLVCQQVKAEHQQPAGL</sequence>
<evidence type="ECO:0000313" key="2">
    <source>
        <dbReference type="Proteomes" id="UP001515500"/>
    </source>
</evidence>
<proteinExistence type="predicted"/>
<gene>
    <name evidence="3" type="primary">LOC120270302</name>
</gene>
<name>A0AB40C0K7_DIOCR</name>
<accession>A0AB40C0K7</accession>
<organism evidence="2 3">
    <name type="scientific">Dioscorea cayennensis subsp. rotundata</name>
    <name type="common">White Guinea yam</name>
    <name type="synonym">Dioscorea rotundata</name>
    <dbReference type="NCBI Taxonomy" id="55577"/>
    <lineage>
        <taxon>Eukaryota</taxon>
        <taxon>Viridiplantae</taxon>
        <taxon>Streptophyta</taxon>
        <taxon>Embryophyta</taxon>
        <taxon>Tracheophyta</taxon>
        <taxon>Spermatophyta</taxon>
        <taxon>Magnoliopsida</taxon>
        <taxon>Liliopsida</taxon>
        <taxon>Dioscoreales</taxon>
        <taxon>Dioscoreaceae</taxon>
        <taxon>Dioscorea</taxon>
    </lineage>
</organism>
<dbReference type="RefSeq" id="XP_039133251.1">
    <property type="nucleotide sequence ID" value="XM_039277317.1"/>
</dbReference>
<dbReference type="GeneID" id="120270302"/>